<dbReference type="AlphaFoldDB" id="A0A381N594"/>
<name>A0A381N594_9ZZZZ</name>
<organism evidence="2">
    <name type="scientific">marine metagenome</name>
    <dbReference type="NCBI Taxonomy" id="408172"/>
    <lineage>
        <taxon>unclassified sequences</taxon>
        <taxon>metagenomes</taxon>
        <taxon>ecological metagenomes</taxon>
    </lineage>
</organism>
<proteinExistence type="predicted"/>
<feature type="region of interest" description="Disordered" evidence="1">
    <location>
        <begin position="68"/>
        <end position="103"/>
    </location>
</feature>
<evidence type="ECO:0000313" key="2">
    <source>
        <dbReference type="EMBL" id="SUZ49677.1"/>
    </source>
</evidence>
<accession>A0A381N594</accession>
<sequence>MKTFLHLAALTVILVAAVTATPAWAQNSGARTPDGQPDIQGVWTNFDPTPFEAPNDIDLERLAPLAAWFPGSNRPQRAPAEPAPDARSRGPQGPWGDGPGDALRNERRQSMVVDPPSGRVPLRDSAIDSRNANLINLTDGWLTHTPWERCITRGIPGGMFPGGYGAGYQILQVPGYVVIFYEMIHEARIIPVDDQTPLSEDIRLWNGNPRGHWEGNTLIVETANYNDQGTIGTNIASRGVRGIEQSEALKIVERFTRLDADTISYEVTIEDPKPFTAPWTVAMPLNRDTTYQIYEYACHEGNYGLENSLRAGRAEDESAQP</sequence>
<reference evidence="2" key="1">
    <citation type="submission" date="2018-05" db="EMBL/GenBank/DDBJ databases">
        <authorList>
            <person name="Lanie J.A."/>
            <person name="Ng W.-L."/>
            <person name="Kazmierczak K.M."/>
            <person name="Andrzejewski T.M."/>
            <person name="Davidsen T.M."/>
            <person name="Wayne K.J."/>
            <person name="Tettelin H."/>
            <person name="Glass J.I."/>
            <person name="Rusch D."/>
            <person name="Podicherti R."/>
            <person name="Tsui H.-C.T."/>
            <person name="Winkler M.E."/>
        </authorList>
    </citation>
    <scope>NUCLEOTIDE SEQUENCE</scope>
</reference>
<dbReference type="EMBL" id="UINC01000130">
    <property type="protein sequence ID" value="SUZ49677.1"/>
    <property type="molecule type" value="Genomic_DNA"/>
</dbReference>
<gene>
    <name evidence="2" type="ORF">METZ01_LOCUS2531</name>
</gene>
<protein>
    <submittedName>
        <fullName evidence="2">Uncharacterized protein</fullName>
    </submittedName>
</protein>
<evidence type="ECO:0000256" key="1">
    <source>
        <dbReference type="SAM" id="MobiDB-lite"/>
    </source>
</evidence>